<proteinExistence type="predicted"/>
<gene>
    <name evidence="2" type="ORF">V1264_023841</name>
</gene>
<evidence type="ECO:0000256" key="1">
    <source>
        <dbReference type="SAM" id="MobiDB-lite"/>
    </source>
</evidence>
<dbReference type="EMBL" id="JBAMIC010000011">
    <property type="protein sequence ID" value="KAK7100987.1"/>
    <property type="molecule type" value="Genomic_DNA"/>
</dbReference>
<feature type="region of interest" description="Disordered" evidence="1">
    <location>
        <begin position="30"/>
        <end position="145"/>
    </location>
</feature>
<accession>A0AAN9B8R3</accession>
<feature type="compositionally biased region" description="Basic residues" evidence="1">
    <location>
        <begin position="41"/>
        <end position="52"/>
    </location>
</feature>
<reference evidence="2 3" key="1">
    <citation type="submission" date="2024-02" db="EMBL/GenBank/DDBJ databases">
        <title>Chromosome-scale genome assembly of the rough periwinkle Littorina saxatilis.</title>
        <authorList>
            <person name="De Jode A."/>
            <person name="Faria R."/>
            <person name="Formenti G."/>
            <person name="Sims Y."/>
            <person name="Smith T.P."/>
            <person name="Tracey A."/>
            <person name="Wood J.M.D."/>
            <person name="Zagrodzka Z.B."/>
            <person name="Johannesson K."/>
            <person name="Butlin R.K."/>
            <person name="Leder E.H."/>
        </authorList>
    </citation>
    <scope>NUCLEOTIDE SEQUENCE [LARGE SCALE GENOMIC DNA]</scope>
    <source>
        <strain evidence="2">Snail1</strain>
        <tissue evidence="2">Muscle</tissue>
    </source>
</reference>
<comment type="caution">
    <text evidence="2">The sequence shown here is derived from an EMBL/GenBank/DDBJ whole genome shotgun (WGS) entry which is preliminary data.</text>
</comment>
<organism evidence="2 3">
    <name type="scientific">Littorina saxatilis</name>
    <dbReference type="NCBI Taxonomy" id="31220"/>
    <lineage>
        <taxon>Eukaryota</taxon>
        <taxon>Metazoa</taxon>
        <taxon>Spiralia</taxon>
        <taxon>Lophotrochozoa</taxon>
        <taxon>Mollusca</taxon>
        <taxon>Gastropoda</taxon>
        <taxon>Caenogastropoda</taxon>
        <taxon>Littorinimorpha</taxon>
        <taxon>Littorinoidea</taxon>
        <taxon>Littorinidae</taxon>
        <taxon>Littorina</taxon>
    </lineage>
</organism>
<evidence type="ECO:0000313" key="2">
    <source>
        <dbReference type="EMBL" id="KAK7100987.1"/>
    </source>
</evidence>
<name>A0AAN9B8R3_9CAEN</name>
<dbReference type="AlphaFoldDB" id="A0AAN9B8R3"/>
<dbReference type="Proteomes" id="UP001374579">
    <property type="component" value="Unassembled WGS sequence"/>
</dbReference>
<keyword evidence="3" id="KW-1185">Reference proteome</keyword>
<evidence type="ECO:0000313" key="3">
    <source>
        <dbReference type="Proteomes" id="UP001374579"/>
    </source>
</evidence>
<feature type="compositionally biased region" description="Acidic residues" evidence="1">
    <location>
        <begin position="91"/>
        <end position="107"/>
    </location>
</feature>
<feature type="compositionally biased region" description="Basic residues" evidence="1">
    <location>
        <begin position="129"/>
        <end position="142"/>
    </location>
</feature>
<sequence>MAESDTTGLAALIKQRASRPSYARMISWEILKSSGNSPPHKSIKSSGRRKNKPASNKQHDEEQRDRDTDSEESEYFSADENVPEQTSRNSDEDESVTSSSSDDDSDEMVSASLQAMKLSTGGAGERRRGLSKKQKRKRRRQGHDKSVLCYAEYTVPFQNTGSVDLSADDLRDELVSDASNVSARVPSLFDLCTKSLWSASHSHRSAAHHLLPGLVKSSMASYRQSQAFSSLQLSCLYRTLAQLESKKTDHQFEVLAAVRNVWGIGVAIKHKNGREFAKYGPALHQRASDASFVIPFTYSSQQFADVPTGRSHSESLRLAYKISLVASVMDLLVPFHMRPTRKKDKVDSTLDKEDQALVSCVNVVLTHLKQRYKSVVEEYSDRALPYLYWVRGHTKLALEQFLRLSHAATDLLEKAHHLMEAARLCQFLGNTESARRLFRQSNDVVLENPQTRGQQGDREEVNEQLLMLCANTYDQGVMSEEKALQSLSAWRYLTTATCTHPESYLAAVESVMCYHLSHLPGQSISEKLRGVLELAQTASNHAWLSRLHLSLLHAWMGDSARSIIAYCSFAGTEDTPGSEFKPDNTPNASFTPWRILVDTVTMAKKPMKPLHVVWRTQLGFFRVVRDLQVFEGDLNGKSLGLRLSPEGHLTGDLHLLLPPVRAFNLDLYTGKLILPSSPGHTYVQRAVFNSRRTVRHNQQDQQQVYTEEYSNGSFALTSLEVYSDEEGRQVHLLTTGGCRALNVHKYVAYLQLTSPSGQRTKVNLRAVARRALHKKMEKEIYQSFADNEQKLEEALKGLEYAKKHDLFIEQTSEASQIGSIVSSMSENKKRPCYRWKNRWCARMHGTLASKSGLKRYGQDFLLEVKDFVSYGNTLCVMGIMGFFRPFLLFVDISKKETFASPETYVCKSMRDKFVDTVMLDVIGRHGNTVPRANILCIRDVEAGARNQYLRFFGQGGKVLVYPNADLKFDHMQCVLGSSSYCIQKLRQSRGQVVGAQDIMPTLTEIKFEQEEPEVHVHVLDPELMEMKVVADRLLVVSKEGVRVVRPDTLLPEPLLCPPDSECQCTLSDDGTTLVVTPVRVSVLTEQRVTSPSSSPTVLVPVAVNDFLLMLALQERHSAPDSVVEMAFCVKVPGHVNEVCYIGQTPGYLISTTMHKGWSTLFYRETVCRLSPSGQLLSILPCLGPGPRDFCPVLLPPPPPSGQQGEGAGLNPSSGAAWHVYMRDGHEGIIAVRL</sequence>
<protein>
    <submittedName>
        <fullName evidence="2">Uncharacterized protein</fullName>
    </submittedName>
</protein>
<feature type="compositionally biased region" description="Basic and acidic residues" evidence="1">
    <location>
        <begin position="57"/>
        <end position="67"/>
    </location>
</feature>